<feature type="region of interest" description="Disordered" evidence="1">
    <location>
        <begin position="1"/>
        <end position="52"/>
    </location>
</feature>
<dbReference type="Proteomes" id="UP000203990">
    <property type="component" value="Segment"/>
</dbReference>
<gene>
    <name evidence="2" type="ORF">KB57_202</name>
</gene>
<accession>A0A0S1S285</accession>
<name>A0A0S1S285_9CAUD</name>
<feature type="compositionally biased region" description="Basic and acidic residues" evidence="1">
    <location>
        <begin position="1"/>
        <end position="28"/>
    </location>
</feature>
<organism evidence="2 3">
    <name type="scientific">Klebsiella phage vB_KpnM_KB57</name>
    <dbReference type="NCBI Taxonomy" id="1719140"/>
    <lineage>
        <taxon>Viruses</taxon>
        <taxon>Duplodnaviria</taxon>
        <taxon>Heunggongvirae</taxon>
        <taxon>Uroviricota</taxon>
        <taxon>Caudoviricetes</taxon>
        <taxon>Vequintavirinae</taxon>
        <taxon>Mydovirus</taxon>
        <taxon>Mydovirus KB57</taxon>
    </lineage>
</organism>
<reference evidence="2 3" key="1">
    <citation type="submission" date="2015-10" db="EMBL/GenBank/DDBJ databases">
        <title>Complete genome sequence of Klebsiella pneumoniae bacteriophage vB_KpnM_KB57.</title>
        <authorList>
            <person name="Volozhantsev N.V."/>
            <person name="Popova A.V."/>
            <person name="Krasilnikova V.M."/>
            <person name="Bogun A.G."/>
        </authorList>
    </citation>
    <scope>NUCLEOTIDE SEQUENCE [LARGE SCALE GENOMIC DNA]</scope>
</reference>
<dbReference type="KEGG" id="vg:26523168"/>
<evidence type="ECO:0000256" key="1">
    <source>
        <dbReference type="SAM" id="MobiDB-lite"/>
    </source>
</evidence>
<evidence type="ECO:0000313" key="3">
    <source>
        <dbReference type="Proteomes" id="UP000203990"/>
    </source>
</evidence>
<dbReference type="EMBL" id="KT934943">
    <property type="protein sequence ID" value="ALM02589.1"/>
    <property type="molecule type" value="Genomic_DNA"/>
</dbReference>
<protein>
    <submittedName>
        <fullName evidence="2">Uncharacterized protein</fullName>
    </submittedName>
</protein>
<dbReference type="GeneID" id="26523168"/>
<dbReference type="RefSeq" id="YP_009187815.1">
    <property type="nucleotide sequence ID" value="NC_028659.1"/>
</dbReference>
<dbReference type="InterPro" id="IPR013232">
    <property type="entry name" value="Phage_T7_Gp1.1"/>
</dbReference>
<dbReference type="Pfam" id="PF08200">
    <property type="entry name" value="Phage_T7_1_1"/>
    <property type="match status" value="1"/>
</dbReference>
<sequence>MTAKSRNFEKMTSQRDRLAFGETNERRERNNKRHKPERIAVQWSPDQYDPKLNKRLADRKRNLQRYAVAGE</sequence>
<dbReference type="OrthoDB" id="22829at10239"/>
<keyword evidence="3" id="KW-1185">Reference proteome</keyword>
<evidence type="ECO:0000313" key="2">
    <source>
        <dbReference type="EMBL" id="ALM02589.1"/>
    </source>
</evidence>
<proteinExistence type="predicted"/>